<reference evidence="4" key="1">
    <citation type="submission" date="2022-12" db="EMBL/GenBank/DDBJ databases">
        <authorList>
            <person name="Mo P."/>
        </authorList>
    </citation>
    <scope>NUCLEOTIDE SEQUENCE [LARGE SCALE GENOMIC DNA]</scope>
    <source>
        <strain evidence="4">HUAS 3-15</strain>
    </source>
</reference>
<dbReference type="Gene3D" id="2.120.10.70">
    <property type="entry name" value="Fucose-specific lectin"/>
    <property type="match status" value="1"/>
</dbReference>
<feature type="domain" description="PLL-like beta propeller" evidence="2">
    <location>
        <begin position="352"/>
        <end position="654"/>
    </location>
</feature>
<evidence type="ECO:0000313" key="3">
    <source>
        <dbReference type="EMBL" id="WBP91385.1"/>
    </source>
</evidence>
<feature type="signal peptide" evidence="1">
    <location>
        <begin position="1"/>
        <end position="22"/>
    </location>
</feature>
<dbReference type="InterPro" id="IPR058502">
    <property type="entry name" value="PLL-like_beta-prop"/>
</dbReference>
<gene>
    <name evidence="3" type="ORF">O1G21_39580</name>
</gene>
<dbReference type="RefSeq" id="WP_270150679.1">
    <property type="nucleotide sequence ID" value="NZ_CP115450.1"/>
</dbReference>
<name>A0ABY7QFA1_9ACTN</name>
<sequence length="668" mass="69352">MRFKSAAGVAMVALAVATTVTGGDAPKAYADSSPVAESFMQIVAHQDDDILFMNPDISREYSDPSVTVFLTGGDATGTGFPDICAYSASRDTGARAAHARLAGVTNPTWTRTPLTLSTGKTVEVDTLDQASQVKLVFFRLHASGDIPAGNVSPDDLFTLGGSNTDSTLGSAASDGNCDATYGNQSYTHADLTASLTDLMSRFQPTVVLAQDPRVGYGYSHTDITDLGDQSDHIGGSRFVGEAALGYHGPGGSGHFLLRNYRDYNIRIDPPNVDPTTADDKEQTFLTYLGPNQSGTATTYQGLHDPVPDPNESTFYAMFPARQYPRWSNGTAWSALDRSGLLNAFAVLDGHVQVWRETSGGASWNGPSAIPGGDVLSPALGVIKDGNGLIHLFGIRLGDNQIVTVAQTAPGAWGDWTVLGNPNPTNPQYVGSPTPVLNQNGLLTVFVSNAGGGVSAVSQLNGGGWTTSWADLQGSWVRDGLAAAQASDGRVDVFAPSVNGILHWRQSAPNSATYVQDTSALGPAPAGPITVGKNADGRLEIFYDQGGTAQAATQYVQSDGTWTTSPSPMDGPVSMEGVSVVTGGDGRNTVVTRNGGGGVSMTSQTAANTGFASTWPDLGNVIVGAPSVTLDGAGRETVLALGRDAALHVSRQTAAGTDKPFGAWQLAGD</sequence>
<dbReference type="InterPro" id="IPR024078">
    <property type="entry name" value="LmbE-like_dom_sf"/>
</dbReference>
<evidence type="ECO:0000256" key="1">
    <source>
        <dbReference type="SAM" id="SignalP"/>
    </source>
</evidence>
<dbReference type="SUPFAM" id="SSF89372">
    <property type="entry name" value="Fucose-specific lectin"/>
    <property type="match status" value="2"/>
</dbReference>
<dbReference type="Gene3D" id="3.40.50.10320">
    <property type="entry name" value="LmbE-like"/>
    <property type="match status" value="1"/>
</dbReference>
<protein>
    <submittedName>
        <fullName evidence="3">PIG-L family deacetylase</fullName>
    </submittedName>
</protein>
<dbReference type="Proteomes" id="UP001212821">
    <property type="component" value="Chromosome"/>
</dbReference>
<dbReference type="SUPFAM" id="SSF102588">
    <property type="entry name" value="LmbE-like"/>
    <property type="match status" value="1"/>
</dbReference>
<dbReference type="EMBL" id="CP115450">
    <property type="protein sequence ID" value="WBP91385.1"/>
    <property type="molecule type" value="Genomic_DNA"/>
</dbReference>
<keyword evidence="4" id="KW-1185">Reference proteome</keyword>
<evidence type="ECO:0000259" key="2">
    <source>
        <dbReference type="Pfam" id="PF26607"/>
    </source>
</evidence>
<organism evidence="3 4">
    <name type="scientific">Kitasatospora cathayae</name>
    <dbReference type="NCBI Taxonomy" id="3004092"/>
    <lineage>
        <taxon>Bacteria</taxon>
        <taxon>Bacillati</taxon>
        <taxon>Actinomycetota</taxon>
        <taxon>Actinomycetes</taxon>
        <taxon>Kitasatosporales</taxon>
        <taxon>Streptomycetaceae</taxon>
        <taxon>Kitasatospora</taxon>
    </lineage>
</organism>
<feature type="chain" id="PRO_5047076882" evidence="1">
    <location>
        <begin position="23"/>
        <end position="668"/>
    </location>
</feature>
<proteinExistence type="predicted"/>
<accession>A0ABY7QFA1</accession>
<evidence type="ECO:0000313" key="4">
    <source>
        <dbReference type="Proteomes" id="UP001212821"/>
    </source>
</evidence>
<keyword evidence="1" id="KW-0732">Signal</keyword>
<dbReference type="Pfam" id="PF26607">
    <property type="entry name" value="DUF8189"/>
    <property type="match status" value="1"/>
</dbReference>